<dbReference type="FunFam" id="1.10.510.10:FF:000153">
    <property type="entry name" value="Tribbles homolog 2"/>
    <property type="match status" value="1"/>
</dbReference>
<dbReference type="PROSITE" id="PS50011">
    <property type="entry name" value="PROTEIN_KINASE_DOM"/>
    <property type="match status" value="1"/>
</dbReference>
<evidence type="ECO:0000313" key="3">
    <source>
        <dbReference type="EnsemblMetazoa" id="XP_792075"/>
    </source>
</evidence>
<dbReference type="SMART" id="SM00220">
    <property type="entry name" value="S_TKc"/>
    <property type="match status" value="1"/>
</dbReference>
<dbReference type="PANTHER" id="PTHR22961">
    <property type="entry name" value="SER/THR PROTEIN KINASE-TRB"/>
    <property type="match status" value="1"/>
</dbReference>
<dbReference type="GO" id="GO:0031434">
    <property type="term" value="F:mitogen-activated protein kinase kinase binding"/>
    <property type="evidence" value="ECO:0000318"/>
    <property type="project" value="GO_Central"/>
</dbReference>
<dbReference type="Pfam" id="PF00069">
    <property type="entry name" value="Pkinase"/>
    <property type="match status" value="1"/>
</dbReference>
<organism evidence="3 4">
    <name type="scientific">Strongylocentrotus purpuratus</name>
    <name type="common">Purple sea urchin</name>
    <dbReference type="NCBI Taxonomy" id="7668"/>
    <lineage>
        <taxon>Eukaryota</taxon>
        <taxon>Metazoa</taxon>
        <taxon>Echinodermata</taxon>
        <taxon>Eleutherozoa</taxon>
        <taxon>Echinozoa</taxon>
        <taxon>Echinoidea</taxon>
        <taxon>Euechinoidea</taxon>
        <taxon>Echinacea</taxon>
        <taxon>Camarodonta</taxon>
        <taxon>Echinidea</taxon>
        <taxon>Strongylocentrotidae</taxon>
        <taxon>Strongylocentrotus</taxon>
    </lineage>
</organism>
<dbReference type="KEGG" id="spu:587240"/>
<evidence type="ECO:0000259" key="2">
    <source>
        <dbReference type="PROSITE" id="PS50011"/>
    </source>
</evidence>
<protein>
    <recommendedName>
        <fullName evidence="2">Protein kinase domain-containing protein</fullName>
    </recommendedName>
</protein>
<dbReference type="InterPro" id="IPR000719">
    <property type="entry name" value="Prot_kinase_dom"/>
</dbReference>
<accession>A0A7M7RDX3</accession>
<dbReference type="SUPFAM" id="SSF56112">
    <property type="entry name" value="Protein kinase-like (PK-like)"/>
    <property type="match status" value="1"/>
</dbReference>
<dbReference type="GeneID" id="587240"/>
<dbReference type="EnsemblMetazoa" id="XM_786982">
    <property type="protein sequence ID" value="XP_792075"/>
    <property type="gene ID" value="LOC587240"/>
</dbReference>
<dbReference type="Gene3D" id="1.10.510.10">
    <property type="entry name" value="Transferase(Phosphotransferase) domain 1"/>
    <property type="match status" value="1"/>
</dbReference>
<dbReference type="InterPro" id="IPR011009">
    <property type="entry name" value="Kinase-like_dom_sf"/>
</dbReference>
<dbReference type="InterPro" id="IPR024104">
    <property type="entry name" value="Tribbles/Ser_Thr_kinase_40"/>
</dbReference>
<dbReference type="AlphaFoldDB" id="A0A7M7RDX3"/>
<feature type="domain" description="Protein kinase" evidence="2">
    <location>
        <begin position="61"/>
        <end position="305"/>
    </location>
</feature>
<reference evidence="3" key="2">
    <citation type="submission" date="2021-01" db="UniProtKB">
        <authorList>
            <consortium name="EnsemblMetazoa"/>
        </authorList>
    </citation>
    <scope>IDENTIFICATION</scope>
</reference>
<dbReference type="OMA" id="CFCLPPH"/>
<dbReference type="Proteomes" id="UP000007110">
    <property type="component" value="Unassembled WGS sequence"/>
</dbReference>
<reference evidence="4" key="1">
    <citation type="submission" date="2015-02" db="EMBL/GenBank/DDBJ databases">
        <title>Genome sequencing for Strongylocentrotus purpuratus.</title>
        <authorList>
            <person name="Murali S."/>
            <person name="Liu Y."/>
            <person name="Vee V."/>
            <person name="English A."/>
            <person name="Wang M."/>
            <person name="Skinner E."/>
            <person name="Han Y."/>
            <person name="Muzny D.M."/>
            <person name="Worley K.C."/>
            <person name="Gibbs R.A."/>
        </authorList>
    </citation>
    <scope>NUCLEOTIDE SEQUENCE</scope>
</reference>
<name>A0A7M7RDX3_STRPU</name>
<comment type="similarity">
    <text evidence="1">Belongs to the protein kinase superfamily. CAMK Ser/Thr protein kinase family. Tribbles subfamily.</text>
</comment>
<evidence type="ECO:0000256" key="1">
    <source>
        <dbReference type="ARBA" id="ARBA00038180"/>
    </source>
</evidence>
<dbReference type="OrthoDB" id="410920at2759"/>
<evidence type="ECO:0000313" key="4">
    <source>
        <dbReference type="Proteomes" id="UP000007110"/>
    </source>
</evidence>
<dbReference type="InParanoid" id="A0A7M7RDX3"/>
<dbReference type="GO" id="GO:0032436">
    <property type="term" value="P:positive regulation of proteasomal ubiquitin-dependent protein catabolic process"/>
    <property type="evidence" value="ECO:0000318"/>
    <property type="project" value="GO_Central"/>
</dbReference>
<dbReference type="GO" id="GO:0004672">
    <property type="term" value="F:protein kinase activity"/>
    <property type="evidence" value="ECO:0007669"/>
    <property type="project" value="InterPro"/>
</dbReference>
<dbReference type="Gene3D" id="3.30.200.20">
    <property type="entry name" value="Phosphorylase Kinase, domain 1"/>
    <property type="match status" value="1"/>
</dbReference>
<proteinExistence type="inferred from homology"/>
<dbReference type="GO" id="GO:0005634">
    <property type="term" value="C:nucleus"/>
    <property type="evidence" value="ECO:0000318"/>
    <property type="project" value="GO_Central"/>
</dbReference>
<keyword evidence="4" id="KW-1185">Reference proteome</keyword>
<dbReference type="PANTHER" id="PTHR22961:SF13">
    <property type="entry name" value="TRIBBLES"/>
    <property type="match status" value="1"/>
</dbReference>
<sequence>MNHITSAPIPIHHGRGKVQIFQDVSSNLTSGGQLSPQPQLSPSPPSFVSHEEHVISRIGNYVLLEEVDPKVFKCVDTFNNQECICKVVDVHQYREAFAPTFHLGYHSRINHVEEVLQGHTQAYVIFPTTHGDMHSYVRRKRKLREREAAALFHQMVQAVAHCHTHGVVLRDLKLRKFVFKKEERTDVVLDGIEEGHILATPEDDNLNDKHGCPAYVSPEILLTSGSYSGKAADMWSLGVILYTMLVGRYPFHDSDPAALFTKIRLGQYNVPESLSTQAKSMIYSLMRVDPSERLTAEEVLEHPWFRSANLPHKSSRKAEPKMVDQLVPDYFTTDDAV</sequence>
<dbReference type="GO" id="GO:0005524">
    <property type="term" value="F:ATP binding"/>
    <property type="evidence" value="ECO:0007669"/>
    <property type="project" value="InterPro"/>
</dbReference>
<dbReference type="RefSeq" id="XP_792075.2">
    <property type="nucleotide sequence ID" value="XM_786982.5"/>
</dbReference>